<gene>
    <name evidence="3" type="ORF">C1949_02000</name>
</gene>
<evidence type="ECO:0000313" key="3">
    <source>
        <dbReference type="EMBL" id="POB06534.1"/>
    </source>
</evidence>
<keyword evidence="2" id="KW-0732">Signal</keyword>
<keyword evidence="4" id="KW-1185">Reference proteome</keyword>
<evidence type="ECO:0000256" key="1">
    <source>
        <dbReference type="SAM" id="Phobius"/>
    </source>
</evidence>
<name>A0A2P4F0L5_9GAMM</name>
<evidence type="ECO:0008006" key="5">
    <source>
        <dbReference type="Google" id="ProtNLM"/>
    </source>
</evidence>
<dbReference type="PANTHER" id="PTHR40940:SF1">
    <property type="entry name" value="PROTEIN BATD"/>
    <property type="match status" value="1"/>
</dbReference>
<dbReference type="RefSeq" id="WP_104736783.1">
    <property type="nucleotide sequence ID" value="NZ_BMHR01000002.1"/>
</dbReference>
<keyword evidence="1" id="KW-0472">Membrane</keyword>
<dbReference type="InterPro" id="IPR025738">
    <property type="entry name" value="BatD"/>
</dbReference>
<dbReference type="Proteomes" id="UP000243451">
    <property type="component" value="Unassembled WGS sequence"/>
</dbReference>
<feature type="signal peptide" evidence="2">
    <location>
        <begin position="1"/>
        <end position="18"/>
    </location>
</feature>
<protein>
    <recommendedName>
        <fullName evidence="5">Oxygen tolerance</fullName>
    </recommendedName>
</protein>
<evidence type="ECO:0000313" key="4">
    <source>
        <dbReference type="Proteomes" id="UP000243451"/>
    </source>
</evidence>
<evidence type="ECO:0000256" key="2">
    <source>
        <dbReference type="SAM" id="SignalP"/>
    </source>
</evidence>
<accession>A0A2P4F0L5</accession>
<dbReference type="EMBL" id="PPSK01000001">
    <property type="protein sequence ID" value="POB06534.1"/>
    <property type="molecule type" value="Genomic_DNA"/>
</dbReference>
<keyword evidence="1" id="KW-1133">Transmembrane helix</keyword>
<feature type="transmembrane region" description="Helical" evidence="1">
    <location>
        <begin position="273"/>
        <end position="294"/>
    </location>
</feature>
<sequence length="390" mass="43249">MKPYLLLGLLLLTLPALAAEPRLQWQSNADAGLHSGQGLELQLQLLVPSYFLAAPQFPILQLDEHHQAAPEASRNLSPRIDGHSWAGIERTYHFAPLPPGDYQLQPGQITVRYADEQRQPREQTLKLPALHFVVNAGPAQADSSLPAQLRLTESYTPVRSEWQVGDILLRRLRIELDDVGTLLPPELPQAPVPGTRIYRSPPRLDQQGERVIQRYVREEDVRYLLLESGTLEIPALTLQWRDTRNGQLLQLSLPARRLQVGAPAATTAPTVSAWQHLALIAAVIALLANALVCSAQGTRWQRKRALMRDLGRGQPTAVLHALQRWLASLPASQRADILEQLAAPVAALQAACYGTASDWQPDDLRRALRRLHMSPAKATGQSAADWRLNP</sequence>
<reference evidence="3 4" key="1">
    <citation type="submission" date="2018-01" db="EMBL/GenBank/DDBJ databases">
        <title>Draft genome of the type strain Pseudomonas oceani DSM 100277 isolated from the deep water in Okinawa trough, northwestern Pacific Ocean.</title>
        <authorList>
            <person name="Gomila M."/>
            <person name="Mulet M."/>
            <person name="Garcia-Valdes E."/>
            <person name="Lalucat J."/>
        </authorList>
    </citation>
    <scope>NUCLEOTIDE SEQUENCE [LARGE SCALE GENOMIC DNA]</scope>
    <source>
        <strain evidence="3 4">DSM 100277</strain>
    </source>
</reference>
<comment type="caution">
    <text evidence="3">The sequence shown here is derived from an EMBL/GenBank/DDBJ whole genome shotgun (WGS) entry which is preliminary data.</text>
</comment>
<dbReference type="OrthoDB" id="5293418at2"/>
<organism evidence="3 4">
    <name type="scientific">Halopseudomonas oceani</name>
    <dbReference type="NCBI Taxonomy" id="1708783"/>
    <lineage>
        <taxon>Bacteria</taxon>
        <taxon>Pseudomonadati</taxon>
        <taxon>Pseudomonadota</taxon>
        <taxon>Gammaproteobacteria</taxon>
        <taxon>Pseudomonadales</taxon>
        <taxon>Pseudomonadaceae</taxon>
        <taxon>Halopseudomonas</taxon>
    </lineage>
</organism>
<feature type="chain" id="PRO_5015104864" description="Oxygen tolerance" evidence="2">
    <location>
        <begin position="19"/>
        <end position="390"/>
    </location>
</feature>
<dbReference type="PANTHER" id="PTHR40940">
    <property type="entry name" value="PROTEIN BATD-RELATED"/>
    <property type="match status" value="1"/>
</dbReference>
<keyword evidence="1" id="KW-0812">Transmembrane</keyword>
<dbReference type="AlphaFoldDB" id="A0A2P4F0L5"/>
<proteinExistence type="predicted"/>